<feature type="transmembrane region" description="Helical" evidence="4">
    <location>
        <begin position="207"/>
        <end position="234"/>
    </location>
</feature>
<feature type="region of interest" description="Disordered" evidence="3">
    <location>
        <begin position="532"/>
        <end position="552"/>
    </location>
</feature>
<evidence type="ECO:0000256" key="2">
    <source>
        <dbReference type="PROSITE-ProRule" id="PRU00335"/>
    </source>
</evidence>
<dbReference type="EMBL" id="JACHDS010000001">
    <property type="protein sequence ID" value="MBB6174349.1"/>
    <property type="molecule type" value="Genomic_DNA"/>
</dbReference>
<feature type="DNA-binding region" description="H-T-H motif" evidence="2">
    <location>
        <begin position="579"/>
        <end position="598"/>
    </location>
</feature>
<evidence type="ECO:0000313" key="7">
    <source>
        <dbReference type="Proteomes" id="UP000546642"/>
    </source>
</evidence>
<keyword evidence="4" id="KW-1133">Transmembrane helix</keyword>
<keyword evidence="4" id="KW-0812">Transmembrane</keyword>
<proteinExistence type="predicted"/>
<feature type="transmembrane region" description="Helical" evidence="4">
    <location>
        <begin position="66"/>
        <end position="88"/>
    </location>
</feature>
<feature type="transmembrane region" description="Helical" evidence="4">
    <location>
        <begin position="395"/>
        <end position="416"/>
    </location>
</feature>
<feature type="transmembrane region" description="Helical" evidence="4">
    <location>
        <begin position="254"/>
        <end position="279"/>
    </location>
</feature>
<dbReference type="Proteomes" id="UP000546642">
    <property type="component" value="Unassembled WGS sequence"/>
</dbReference>
<dbReference type="Gene3D" id="1.10.357.10">
    <property type="entry name" value="Tetracycline Repressor, domain 2"/>
    <property type="match status" value="1"/>
</dbReference>
<dbReference type="RefSeq" id="WP_184078321.1">
    <property type="nucleotide sequence ID" value="NZ_JACHDS010000001.1"/>
</dbReference>
<dbReference type="AlphaFoldDB" id="A0A7X0D8T3"/>
<feature type="compositionally biased region" description="Low complexity" evidence="3">
    <location>
        <begin position="16"/>
        <end position="27"/>
    </location>
</feature>
<keyword evidence="1 2" id="KW-0238">DNA-binding</keyword>
<dbReference type="Pfam" id="PF03703">
    <property type="entry name" value="bPH_2"/>
    <property type="match status" value="2"/>
</dbReference>
<evidence type="ECO:0000256" key="3">
    <source>
        <dbReference type="SAM" id="MobiDB-lite"/>
    </source>
</evidence>
<feature type="region of interest" description="Disordered" evidence="3">
    <location>
        <begin position="1"/>
        <end position="27"/>
    </location>
</feature>
<feature type="transmembrane region" description="Helical" evidence="4">
    <location>
        <begin position="422"/>
        <end position="441"/>
    </location>
</feature>
<dbReference type="InterPro" id="IPR001647">
    <property type="entry name" value="HTH_TetR"/>
</dbReference>
<dbReference type="SUPFAM" id="SSF46689">
    <property type="entry name" value="Homeodomain-like"/>
    <property type="match status" value="1"/>
</dbReference>
<sequence>MTAATEPGEPTPAPTRAPTSAPAPSEADTPWRRLDVRMVWVDALWALVSFIPAVLVWVLYGVDAGWGLYLGVGMVLVSGVGAATRDFVRWLRTRYRITPDHVELRTGLFVRSHRAVRRDRIRAVDISAKLRHRLAGLRLVVIGAGQQGAADAAFEIDAVSPDTARRLRQELLGAGEADAGADPGPARPGRTPESDVQELARFHWSWVVLNVVGIWMFLVPLILLGIGYIVSWLLGLGPLVNGWIAAGYGLVTRHGLPAVLAGVAVLGLFGLFSFAALFVSEHWRYRLFRGTTARGTALRSSQGLLKTREVSRDDHRLRGVEIIEPLRWRWLGAGEVGVVSTGLAEDSWEESSASTILPCAPIGQARRVAAAALQGDRPLEAALAAHPRAALRRRLLWAALASLGAAAAVWALGAAVAPVPAWLGPALLPVLLPAALLRAWLAYRAMAYTVTGGYLVTRSGVMPRHLAALKCKAISGLTLRQSLLQRRLGLASVEMSTAAGYQVYGCTDVGVERAGWLLATVGPGIVAPFLKRSDPGDGPGPLGEGGARGGTRTFADRRRSQIMSAARAVAADTGAERVRRTEVAARAGISERVIGHYFPDAQDLVTPVPTKAAE</sequence>
<dbReference type="PANTHER" id="PTHR34473">
    <property type="entry name" value="UPF0699 TRANSMEMBRANE PROTEIN YDBS"/>
    <property type="match status" value="1"/>
</dbReference>
<evidence type="ECO:0000256" key="1">
    <source>
        <dbReference type="ARBA" id="ARBA00023125"/>
    </source>
</evidence>
<dbReference type="Pfam" id="PF00440">
    <property type="entry name" value="TetR_N"/>
    <property type="match status" value="1"/>
</dbReference>
<evidence type="ECO:0000313" key="6">
    <source>
        <dbReference type="EMBL" id="MBB6174349.1"/>
    </source>
</evidence>
<protein>
    <submittedName>
        <fullName evidence="6">Putative membrane protein</fullName>
    </submittedName>
</protein>
<evidence type="ECO:0000256" key="4">
    <source>
        <dbReference type="SAM" id="Phobius"/>
    </source>
</evidence>
<feature type="compositionally biased region" description="Gly residues" evidence="3">
    <location>
        <begin position="537"/>
        <end position="549"/>
    </location>
</feature>
<comment type="caution">
    <text evidence="6">The sequence shown here is derived from an EMBL/GenBank/DDBJ whole genome shotgun (WGS) entry which is preliminary data.</text>
</comment>
<name>A0A7X0D8T3_9ACTN</name>
<dbReference type="InterPro" id="IPR009057">
    <property type="entry name" value="Homeodomain-like_sf"/>
</dbReference>
<reference evidence="6 7" key="1">
    <citation type="submission" date="2020-08" db="EMBL/GenBank/DDBJ databases">
        <title>Sequencing the genomes of 1000 actinobacteria strains.</title>
        <authorList>
            <person name="Klenk H.-P."/>
        </authorList>
    </citation>
    <scope>NUCLEOTIDE SEQUENCE [LARGE SCALE GENOMIC DNA]</scope>
    <source>
        <strain evidence="6 7">DSM 46659</strain>
    </source>
</reference>
<dbReference type="InterPro" id="IPR005182">
    <property type="entry name" value="YdbS-like_PH"/>
</dbReference>
<gene>
    <name evidence="6" type="ORF">HNR23_004409</name>
</gene>
<dbReference type="PROSITE" id="PS50977">
    <property type="entry name" value="HTH_TETR_2"/>
    <property type="match status" value="1"/>
</dbReference>
<dbReference type="GO" id="GO:0003677">
    <property type="term" value="F:DNA binding"/>
    <property type="evidence" value="ECO:0007669"/>
    <property type="project" value="UniProtKB-UniRule"/>
</dbReference>
<evidence type="ECO:0000259" key="5">
    <source>
        <dbReference type="PROSITE" id="PS50977"/>
    </source>
</evidence>
<keyword evidence="4" id="KW-0472">Membrane</keyword>
<feature type="domain" description="HTH tetR-type" evidence="5">
    <location>
        <begin position="556"/>
        <end position="614"/>
    </location>
</feature>
<feature type="transmembrane region" description="Helical" evidence="4">
    <location>
        <begin position="39"/>
        <end position="60"/>
    </location>
</feature>
<accession>A0A7X0D8T3</accession>
<organism evidence="6 7">
    <name type="scientific">Nocardiopsis mwathae</name>
    <dbReference type="NCBI Taxonomy" id="1472723"/>
    <lineage>
        <taxon>Bacteria</taxon>
        <taxon>Bacillati</taxon>
        <taxon>Actinomycetota</taxon>
        <taxon>Actinomycetes</taxon>
        <taxon>Streptosporangiales</taxon>
        <taxon>Nocardiopsidaceae</taxon>
        <taxon>Nocardiopsis</taxon>
    </lineage>
</organism>
<keyword evidence="7" id="KW-1185">Reference proteome</keyword>
<dbReference type="PANTHER" id="PTHR34473:SF2">
    <property type="entry name" value="UPF0699 TRANSMEMBRANE PROTEIN YDBT"/>
    <property type="match status" value="1"/>
</dbReference>